<name>A0A810Q9T9_9FIRM</name>
<dbReference type="KEGG" id="pfaa:MM59RIKEN_23280"/>
<evidence type="ECO:0000256" key="2">
    <source>
        <dbReference type="SAM" id="Phobius"/>
    </source>
</evidence>
<dbReference type="Proteomes" id="UP000679848">
    <property type="component" value="Chromosome"/>
</dbReference>
<evidence type="ECO:0000313" key="4">
    <source>
        <dbReference type="Proteomes" id="UP000679848"/>
    </source>
</evidence>
<proteinExistence type="predicted"/>
<keyword evidence="2" id="KW-0472">Membrane</keyword>
<accession>A0A810Q9T9</accession>
<keyword evidence="2" id="KW-0812">Transmembrane</keyword>
<dbReference type="EMBL" id="AP023420">
    <property type="protein sequence ID" value="BCK85009.1"/>
    <property type="molecule type" value="Genomic_DNA"/>
</dbReference>
<protein>
    <submittedName>
        <fullName evidence="3">Uncharacterized protein</fullName>
    </submittedName>
</protein>
<evidence type="ECO:0000256" key="1">
    <source>
        <dbReference type="SAM" id="MobiDB-lite"/>
    </source>
</evidence>
<feature type="transmembrane region" description="Helical" evidence="2">
    <location>
        <begin position="21"/>
        <end position="49"/>
    </location>
</feature>
<feature type="region of interest" description="Disordered" evidence="1">
    <location>
        <begin position="148"/>
        <end position="168"/>
    </location>
</feature>
<dbReference type="RefSeq" id="WP_055180030.1">
    <property type="nucleotide sequence ID" value="NZ_AP023420.1"/>
</dbReference>
<keyword evidence="4" id="KW-1185">Reference proteome</keyword>
<organism evidence="3 4">
    <name type="scientific">Pusillibacter faecalis</name>
    <dbReference type="NCBI Taxonomy" id="2714358"/>
    <lineage>
        <taxon>Bacteria</taxon>
        <taxon>Bacillati</taxon>
        <taxon>Bacillota</taxon>
        <taxon>Clostridia</taxon>
        <taxon>Eubacteriales</taxon>
        <taxon>Oscillospiraceae</taxon>
        <taxon>Pusillibacter</taxon>
    </lineage>
</organism>
<dbReference type="AlphaFoldDB" id="A0A810Q9T9"/>
<keyword evidence="2" id="KW-1133">Transmembrane helix</keyword>
<evidence type="ECO:0000313" key="3">
    <source>
        <dbReference type="EMBL" id="BCK85009.1"/>
    </source>
</evidence>
<sequence>MTREQKKQKRNEVLTIMGLMALLVFTTRLWPILLLMMIGVFAYALWLLFHLEKQPEPPSPLLLGLPAPVSEETVLADAFSLLQRRITEQIVARYPDAKWIWAAADARERFEKGGELIILLNRAGGYRMAMVLVNHLQFCGLDYTAAEQTPPPVPETELESEEDDAPKPRQETVDYGLLAFEWVDANLQNLNAQCNEVIAQGKDTFRIFASQLPHGDSWPLICKELLRNGFASAEPLADGIQVQIKIK</sequence>
<reference evidence="3" key="1">
    <citation type="submission" date="2020-09" db="EMBL/GenBank/DDBJ databases">
        <title>New species isolated from human feces.</title>
        <authorList>
            <person name="Kitahara M."/>
            <person name="Shigeno Y."/>
            <person name="Shime M."/>
            <person name="Matsumoto Y."/>
            <person name="Nakamura S."/>
            <person name="Motooka D."/>
            <person name="Fukuoka S."/>
            <person name="Nishikawa H."/>
            <person name="Benno Y."/>
        </authorList>
    </citation>
    <scope>NUCLEOTIDE SEQUENCE</scope>
    <source>
        <strain evidence="3">MM59</strain>
    </source>
</reference>
<gene>
    <name evidence="3" type="ORF">MM59RIKEN_23280</name>
</gene>